<proteinExistence type="predicted"/>
<name>A0ABV7IYK8_9RHOB</name>
<evidence type="ECO:0000256" key="1">
    <source>
        <dbReference type="SAM" id="SignalP"/>
    </source>
</evidence>
<comment type="caution">
    <text evidence="2">The sequence shown here is derived from an EMBL/GenBank/DDBJ whole genome shotgun (WGS) entry which is preliminary data.</text>
</comment>
<reference evidence="3" key="1">
    <citation type="journal article" date="2019" name="Int. J. Syst. Evol. Microbiol.">
        <title>The Global Catalogue of Microorganisms (GCM) 10K type strain sequencing project: providing services to taxonomists for standard genome sequencing and annotation.</title>
        <authorList>
            <consortium name="The Broad Institute Genomics Platform"/>
            <consortium name="The Broad Institute Genome Sequencing Center for Infectious Disease"/>
            <person name="Wu L."/>
            <person name="Ma J."/>
        </authorList>
    </citation>
    <scope>NUCLEOTIDE SEQUENCE [LARGE SCALE GENOMIC DNA]</scope>
    <source>
        <strain evidence="3">KCTC 52039</strain>
    </source>
</reference>
<organism evidence="2 3">
    <name type="scientific">Cypionkella sinensis</name>
    <dbReference type="NCBI Taxonomy" id="1756043"/>
    <lineage>
        <taxon>Bacteria</taxon>
        <taxon>Pseudomonadati</taxon>
        <taxon>Pseudomonadota</taxon>
        <taxon>Alphaproteobacteria</taxon>
        <taxon>Rhodobacterales</taxon>
        <taxon>Paracoccaceae</taxon>
        <taxon>Cypionkella</taxon>
    </lineage>
</organism>
<keyword evidence="1" id="KW-0732">Signal</keyword>
<feature type="chain" id="PRO_5045258635" evidence="1">
    <location>
        <begin position="18"/>
        <end position="398"/>
    </location>
</feature>
<dbReference type="Proteomes" id="UP001595547">
    <property type="component" value="Unassembled WGS sequence"/>
</dbReference>
<dbReference type="EMBL" id="JBHRTO010000001">
    <property type="protein sequence ID" value="MFC3180878.1"/>
    <property type="molecule type" value="Genomic_DNA"/>
</dbReference>
<evidence type="ECO:0000313" key="3">
    <source>
        <dbReference type="Proteomes" id="UP001595547"/>
    </source>
</evidence>
<gene>
    <name evidence="2" type="ORF">ACFOGH_07750</name>
</gene>
<sequence>MRYALPLLFCLAAPLQAETISAEIGRTGLGATETRLAALPTPSDAERFALGGVRFLGAVEAALQLRYSAGLTDRTGMLPFLRLPLEDNPAPQAFQPAMISDLFRDVDARLAQARAPLAGIAEASDFQLEINFADLWFDINANKARDTGEDAMAVLGPMLLGWQWDSRDPATPAPVVKFDAADAAWLSAYTHLLQGVSAIVLAYDPTEPIDRILKTHAKMQSLGGVSPSFITGAGGAGLDELDVIAIVIASLQQQPAPAQMAAAQQHFLDMIADNRRFWAAVALETDDAAEWLPNDKQHSALGLTLPPDTGKVWLSVLEDAEALLKGDKLAPYWRQEGGAGVNIAKVFSDPRPADLAGWIQGWAAAPYLESGLLVSAQNWSAFEQMVGGEAMLLSFYLN</sequence>
<accession>A0ABV7IYK8</accession>
<dbReference type="RefSeq" id="WP_380072497.1">
    <property type="nucleotide sequence ID" value="NZ_JBHRTO010000001.1"/>
</dbReference>
<protein>
    <submittedName>
        <fullName evidence="2">Uncharacterized protein</fullName>
    </submittedName>
</protein>
<keyword evidence="3" id="KW-1185">Reference proteome</keyword>
<evidence type="ECO:0000313" key="2">
    <source>
        <dbReference type="EMBL" id="MFC3180878.1"/>
    </source>
</evidence>
<feature type="signal peptide" evidence="1">
    <location>
        <begin position="1"/>
        <end position="17"/>
    </location>
</feature>